<evidence type="ECO:0000313" key="2">
    <source>
        <dbReference type="Proteomes" id="UP000587367"/>
    </source>
</evidence>
<dbReference type="RefSeq" id="WP_184558799.1">
    <property type="nucleotide sequence ID" value="NZ_JACHKS010000002.1"/>
</dbReference>
<comment type="caution">
    <text evidence="1">The sequence shown here is derived from an EMBL/GenBank/DDBJ whole genome shotgun (WGS) entry which is preliminary data.</text>
</comment>
<dbReference type="InterPro" id="IPR015018">
    <property type="entry name" value="DUF1905"/>
</dbReference>
<dbReference type="InterPro" id="IPR037079">
    <property type="entry name" value="AF2212/PG0164-like_sf"/>
</dbReference>
<keyword evidence="2" id="KW-1185">Reference proteome</keyword>
<evidence type="ECO:0000313" key="1">
    <source>
        <dbReference type="EMBL" id="MBB6332465.1"/>
    </source>
</evidence>
<name>A0ABR6Q3C9_9FLAO</name>
<dbReference type="Proteomes" id="UP000587367">
    <property type="component" value="Unassembled WGS sequence"/>
</dbReference>
<dbReference type="Gene3D" id="2.40.30.100">
    <property type="entry name" value="AF2212/PG0164-like"/>
    <property type="match status" value="1"/>
</dbReference>
<proteinExistence type="predicted"/>
<dbReference type="Pfam" id="PF08922">
    <property type="entry name" value="DUF1905"/>
    <property type="match status" value="1"/>
</dbReference>
<gene>
    <name evidence="1" type="ORF">HNP24_003457</name>
</gene>
<reference evidence="1 2" key="1">
    <citation type="submission" date="2020-08" db="EMBL/GenBank/DDBJ databases">
        <title>Functional genomics of gut bacteria from endangered species of beetles.</title>
        <authorList>
            <person name="Carlos-Shanley C."/>
        </authorList>
    </citation>
    <scope>NUCLEOTIDE SEQUENCE [LARGE SCALE GENOMIC DNA]</scope>
    <source>
        <strain evidence="1 2">S00068</strain>
    </source>
</reference>
<dbReference type="Pfam" id="PF13376">
    <property type="entry name" value="OmdA"/>
    <property type="match status" value="1"/>
</dbReference>
<dbReference type="SUPFAM" id="SSF141694">
    <property type="entry name" value="AF2212/PG0164-like"/>
    <property type="match status" value="1"/>
</dbReference>
<evidence type="ECO:0008006" key="3">
    <source>
        <dbReference type="Google" id="ProtNLM"/>
    </source>
</evidence>
<protein>
    <recommendedName>
        <fullName evidence="3">DUF1905 domain-containing protein</fullName>
    </recommendedName>
</protein>
<sequence length="158" mass="18319">MNSQMIKFSAVIQQNREMNAAFIEFPFSTEELFNKKGQVKVKAVFDGNVEYRGSLTKMKSDCHILGLTQEVRKKLGKTFGDKVSVSLSEDKEERVVEVADDIISVFNENPEAKTLFDKMSYTHKKEYIRWIEEAKKPETRENRKIKMIQMIMDGKKGI</sequence>
<organism evidence="1 2">
    <name type="scientific">Chryseobacterium sediminis</name>
    <dbReference type="NCBI Taxonomy" id="1679494"/>
    <lineage>
        <taxon>Bacteria</taxon>
        <taxon>Pseudomonadati</taxon>
        <taxon>Bacteroidota</taxon>
        <taxon>Flavobacteriia</taxon>
        <taxon>Flavobacteriales</taxon>
        <taxon>Weeksellaceae</taxon>
        <taxon>Chryseobacterium group</taxon>
        <taxon>Chryseobacterium</taxon>
    </lineage>
</organism>
<dbReference type="EMBL" id="JACHKS010000002">
    <property type="protein sequence ID" value="MBB6332465.1"/>
    <property type="molecule type" value="Genomic_DNA"/>
</dbReference>
<accession>A0ABR6Q3C9</accession>